<evidence type="ECO:0000313" key="1">
    <source>
        <dbReference type="EMBL" id="SVA13549.1"/>
    </source>
</evidence>
<organism evidence="1">
    <name type="scientific">marine metagenome</name>
    <dbReference type="NCBI Taxonomy" id="408172"/>
    <lineage>
        <taxon>unclassified sequences</taxon>
        <taxon>metagenomes</taxon>
        <taxon>ecological metagenomes</taxon>
    </lineage>
</organism>
<reference evidence="1" key="1">
    <citation type="submission" date="2018-05" db="EMBL/GenBank/DDBJ databases">
        <authorList>
            <person name="Lanie J.A."/>
            <person name="Ng W.-L."/>
            <person name="Kazmierczak K.M."/>
            <person name="Andrzejewski T.M."/>
            <person name="Davidsen T.M."/>
            <person name="Wayne K.J."/>
            <person name="Tettelin H."/>
            <person name="Glass J.I."/>
            <person name="Rusch D."/>
            <person name="Podicherti R."/>
            <person name="Tsui H.-C.T."/>
            <person name="Winkler M.E."/>
        </authorList>
    </citation>
    <scope>NUCLEOTIDE SEQUENCE</scope>
</reference>
<dbReference type="InterPro" id="IPR019854">
    <property type="entry name" value="Motility-assoc_prot_GldC"/>
</dbReference>
<name>A0A381TCS7_9ZZZZ</name>
<dbReference type="Pfam" id="PF19937">
    <property type="entry name" value="GldC-like"/>
    <property type="match status" value="1"/>
</dbReference>
<sequence length="114" mass="12966">MSRKAEIKMIVDLDEDNVPTRIEWEASEGQESGPILCESMMLSVWDSKNKTTAAIDLWIKDTTIDDINIYFYQVIHKMADTYLKATKNSEISNSIHEFGESFGTSLGILKRSTQ</sequence>
<protein>
    <recommendedName>
        <fullName evidence="2">Gliding motility protein GldC</fullName>
    </recommendedName>
</protein>
<dbReference type="EMBL" id="UINC01004333">
    <property type="protein sequence ID" value="SVA13549.1"/>
    <property type="molecule type" value="Genomic_DNA"/>
</dbReference>
<evidence type="ECO:0008006" key="2">
    <source>
        <dbReference type="Google" id="ProtNLM"/>
    </source>
</evidence>
<gene>
    <name evidence="1" type="ORF">METZ01_LOCUS66403</name>
</gene>
<dbReference type="AlphaFoldDB" id="A0A381TCS7"/>
<proteinExistence type="predicted"/>
<accession>A0A381TCS7</accession>